<sequence>MKEKDEAIKFLKLGKQEYKKRKYIACIRSLTYAEQLFAALNDKELEGECLIYIANAYIKLGQLDKGIKAYEEAIFKFEDKSTSKKGTCEYLLGLIFRDNKNNITKAKEYLARAINSFELDNNVEKQADTLRALALARVKNPRKFVEKKEEIIENFSDALKLFQSINAKEKTAVTSLELGEFLISLEKYGDALKYLEQAYNYYKSGKSEKILFTLRIDLIQSHLLVGNKNTALKYYKEAIEQSRNGYYSEKLEKFSRFF</sequence>
<dbReference type="SMART" id="SM00028">
    <property type="entry name" value="TPR"/>
    <property type="match status" value="3"/>
</dbReference>
<reference evidence="1" key="1">
    <citation type="journal article" date="2022" name="Nat. Microbiol.">
        <title>Unique mobile elements and scalable gene flow at the prokaryote-eukaryote boundary revealed by circularized Asgard archaea genomes.</title>
        <authorList>
            <person name="Wu F."/>
            <person name="Speth D.R."/>
            <person name="Philosof A."/>
            <person name="Cremiere A."/>
            <person name="Narayanan A."/>
            <person name="Barco R.A."/>
            <person name="Connon S.A."/>
            <person name="Amend J.P."/>
            <person name="Antoshechkin I.A."/>
            <person name="Orphan V.J."/>
        </authorList>
    </citation>
    <scope>NUCLEOTIDE SEQUENCE</scope>
    <source>
        <strain evidence="1">PR6</strain>
    </source>
</reference>
<dbReference type="AlphaFoldDB" id="A0A9Y1FP28"/>
<accession>A0A9Y1FP28</accession>
<gene>
    <name evidence="1" type="ORF">K9W46_12985</name>
</gene>
<name>A0A9Y1FP28_9ARCH</name>
<evidence type="ECO:0000313" key="1">
    <source>
        <dbReference type="EMBL" id="UJG43273.1"/>
    </source>
</evidence>
<dbReference type="PANTHER" id="PTHR10098">
    <property type="entry name" value="RAPSYN-RELATED"/>
    <property type="match status" value="1"/>
</dbReference>
<dbReference type="SUPFAM" id="SSF48452">
    <property type="entry name" value="TPR-like"/>
    <property type="match status" value="2"/>
</dbReference>
<organism evidence="1">
    <name type="scientific">Candidatus Heimdallarchaeum endolithica</name>
    <dbReference type="NCBI Taxonomy" id="2876572"/>
    <lineage>
        <taxon>Archaea</taxon>
        <taxon>Promethearchaeati</taxon>
        <taxon>Candidatus Heimdallarchaeota</taxon>
        <taxon>Candidatus Heimdallarchaeia (ex Rinke et al. 2021) (nom. nud.)</taxon>
        <taxon>Candidatus Heimdallarchaeales</taxon>
        <taxon>Candidatus Heimdallarchaeaceae</taxon>
        <taxon>Candidatus Heimdallarchaeum</taxon>
    </lineage>
</organism>
<protein>
    <submittedName>
        <fullName evidence="1">Tetratricopeptide repeat protein</fullName>
    </submittedName>
</protein>
<dbReference type="Pfam" id="PF13181">
    <property type="entry name" value="TPR_8"/>
    <property type="match status" value="1"/>
</dbReference>
<dbReference type="Gene3D" id="1.25.40.10">
    <property type="entry name" value="Tetratricopeptide repeat domain"/>
    <property type="match status" value="2"/>
</dbReference>
<dbReference type="EMBL" id="CP084167">
    <property type="protein sequence ID" value="UJG43273.1"/>
    <property type="molecule type" value="Genomic_DNA"/>
</dbReference>
<proteinExistence type="predicted"/>
<dbReference type="InterPro" id="IPR011990">
    <property type="entry name" value="TPR-like_helical_dom_sf"/>
</dbReference>
<dbReference type="InterPro" id="IPR019734">
    <property type="entry name" value="TPR_rpt"/>
</dbReference>
<dbReference type="Proteomes" id="UP001200513">
    <property type="component" value="Chromosome"/>
</dbReference>